<gene>
    <name evidence="2" type="ORF">PNOK_0687400</name>
</gene>
<dbReference type="OrthoDB" id="277832at2759"/>
<dbReference type="GO" id="GO:0006307">
    <property type="term" value="P:DNA alkylation repair"/>
    <property type="evidence" value="ECO:0007669"/>
    <property type="project" value="InterPro"/>
</dbReference>
<protein>
    <recommendedName>
        <fullName evidence="1">A-kinase anchor protein 7-like phosphoesterase domain-containing protein</fullName>
    </recommendedName>
</protein>
<dbReference type="GO" id="GO:0006355">
    <property type="term" value="P:regulation of DNA-templated transcription"/>
    <property type="evidence" value="ECO:0007669"/>
    <property type="project" value="TreeGrafter"/>
</dbReference>
<name>A0A286UB62_9AGAM</name>
<dbReference type="Proteomes" id="UP000217199">
    <property type="component" value="Unassembled WGS sequence"/>
</dbReference>
<organism evidence="2 3">
    <name type="scientific">Pyrrhoderma noxium</name>
    <dbReference type="NCBI Taxonomy" id="2282107"/>
    <lineage>
        <taxon>Eukaryota</taxon>
        <taxon>Fungi</taxon>
        <taxon>Dikarya</taxon>
        <taxon>Basidiomycota</taxon>
        <taxon>Agaricomycotina</taxon>
        <taxon>Agaricomycetes</taxon>
        <taxon>Hymenochaetales</taxon>
        <taxon>Hymenochaetaceae</taxon>
        <taxon>Pyrrhoderma</taxon>
    </lineage>
</organism>
<dbReference type="EMBL" id="NBII01000007">
    <property type="protein sequence ID" value="PAV16810.1"/>
    <property type="molecule type" value="Genomic_DNA"/>
</dbReference>
<dbReference type="STRING" id="2282107.A0A286UB62"/>
<evidence type="ECO:0000313" key="3">
    <source>
        <dbReference type="Proteomes" id="UP000217199"/>
    </source>
</evidence>
<reference evidence="2 3" key="1">
    <citation type="journal article" date="2017" name="Mol. Ecol.">
        <title>Comparative and population genomic landscape of Phellinus noxius: A hypervariable fungus causing root rot in trees.</title>
        <authorList>
            <person name="Chung C.L."/>
            <person name="Lee T.J."/>
            <person name="Akiba M."/>
            <person name="Lee H.H."/>
            <person name="Kuo T.H."/>
            <person name="Liu D."/>
            <person name="Ke H.M."/>
            <person name="Yokoi T."/>
            <person name="Roa M.B."/>
            <person name="Lu M.J."/>
            <person name="Chang Y.Y."/>
            <person name="Ann P.J."/>
            <person name="Tsai J.N."/>
            <person name="Chen C.Y."/>
            <person name="Tzean S.S."/>
            <person name="Ota Y."/>
            <person name="Hattori T."/>
            <person name="Sahashi N."/>
            <person name="Liou R.F."/>
            <person name="Kikuchi T."/>
            <person name="Tsai I.J."/>
        </authorList>
    </citation>
    <scope>NUCLEOTIDE SEQUENCE [LARGE SCALE GENOMIC DNA]</scope>
    <source>
        <strain evidence="2 3">FFPRI411160</strain>
    </source>
</reference>
<dbReference type="PANTHER" id="PTHR13360">
    <property type="entry name" value="ACTIVATING SIGNAL COINTEGRATOR 1 COMPLEX SUBUNIT 1"/>
    <property type="match status" value="1"/>
</dbReference>
<sequence>MTPRPKKLTSALKLKGHIPAVRETVASLTVALLDASPPITGIDASILIPPRRFHFTLGVMSLSDNTKNATSGSTTLEPTVNQAISLLHSIRPQIVQLLRGESLRIPLSAMDIMKLERNDPSRAHVLFCGPSETDLQSPVGRLLISVAEPIRNEFNREGLNKDKRALKQQGEREDIYSVSLSPFRVFAILRLYKDLLQKRTHKTESTILASVPRQNPKTRSKQPLPVLSFVFVQVVHTTP</sequence>
<proteinExistence type="predicted"/>
<dbReference type="InterPro" id="IPR009210">
    <property type="entry name" value="ASCC1"/>
</dbReference>
<evidence type="ECO:0000259" key="1">
    <source>
        <dbReference type="Pfam" id="PF10469"/>
    </source>
</evidence>
<feature type="domain" description="A-kinase anchor protein 7-like phosphoesterase" evidence="1">
    <location>
        <begin position="27"/>
        <end position="165"/>
    </location>
</feature>
<dbReference type="Gene3D" id="3.90.1140.10">
    <property type="entry name" value="Cyclic phosphodiesterase"/>
    <property type="match status" value="1"/>
</dbReference>
<dbReference type="InParanoid" id="A0A286UB62"/>
<accession>A0A286UB62</accession>
<dbReference type="Pfam" id="PF10469">
    <property type="entry name" value="AKAP7_NLS"/>
    <property type="match status" value="1"/>
</dbReference>
<keyword evidence="3" id="KW-1185">Reference proteome</keyword>
<dbReference type="AlphaFoldDB" id="A0A286UB62"/>
<dbReference type="GO" id="GO:0005634">
    <property type="term" value="C:nucleus"/>
    <property type="evidence" value="ECO:0007669"/>
    <property type="project" value="TreeGrafter"/>
</dbReference>
<evidence type="ECO:0000313" key="2">
    <source>
        <dbReference type="EMBL" id="PAV16810.1"/>
    </source>
</evidence>
<dbReference type="InterPro" id="IPR019510">
    <property type="entry name" value="AKAP7-like_phosphoesterase"/>
</dbReference>
<comment type="caution">
    <text evidence="2">The sequence shown here is derived from an EMBL/GenBank/DDBJ whole genome shotgun (WGS) entry which is preliminary data.</text>
</comment>
<dbReference type="PANTHER" id="PTHR13360:SF1">
    <property type="entry name" value="ACTIVATING SIGNAL COINTEGRATOR 1 COMPLEX SUBUNIT 1"/>
    <property type="match status" value="1"/>
</dbReference>